<evidence type="ECO:0000256" key="1">
    <source>
        <dbReference type="SAM" id="MobiDB-lite"/>
    </source>
</evidence>
<keyword evidence="4" id="KW-1185">Reference proteome</keyword>
<keyword evidence="2" id="KW-0812">Transmembrane</keyword>
<organism evidence="3 4">
    <name type="scientific">Actinoplanes ianthinogenes</name>
    <dbReference type="NCBI Taxonomy" id="122358"/>
    <lineage>
        <taxon>Bacteria</taxon>
        <taxon>Bacillati</taxon>
        <taxon>Actinomycetota</taxon>
        <taxon>Actinomycetes</taxon>
        <taxon>Micromonosporales</taxon>
        <taxon>Micromonosporaceae</taxon>
        <taxon>Actinoplanes</taxon>
    </lineage>
</organism>
<evidence type="ECO:0000313" key="4">
    <source>
        <dbReference type="Proteomes" id="UP000676967"/>
    </source>
</evidence>
<evidence type="ECO:0008006" key="5">
    <source>
        <dbReference type="Google" id="ProtNLM"/>
    </source>
</evidence>
<gene>
    <name evidence="3" type="ORF">Aiant_57510</name>
</gene>
<feature type="region of interest" description="Disordered" evidence="1">
    <location>
        <begin position="1"/>
        <end position="63"/>
    </location>
</feature>
<protein>
    <recommendedName>
        <fullName evidence="5">DUF4333 domain-containing protein</fullName>
    </recommendedName>
</protein>
<sequence>MTTVETHQTPYEPGAYSVAPPWAGTPETAQPWAGTPETAQPWGGTPETAQPWGGTPEAAPAWAGPTAEVAPPWAGPTEPVASADTAELGALPFGGTVPPYGSPDNKHGQLLVRFPHEVLGAARPEAPSWRPVVVWTFFLSVLGVIPAMRRAGKARTYGRARLPYYVAFLATLAAGAAFWSALVVNVALPLRQHHVEAQATAAVQSKVLGDGRVEAAVGTKVKSGGCVPDGDRGADGLRSYDCTFQLADGRSATMAIMADLRGNWETPKN</sequence>
<dbReference type="Proteomes" id="UP000676967">
    <property type="component" value="Chromosome"/>
</dbReference>
<feature type="transmembrane region" description="Helical" evidence="2">
    <location>
        <begin position="132"/>
        <end position="152"/>
    </location>
</feature>
<proteinExistence type="predicted"/>
<evidence type="ECO:0000313" key="3">
    <source>
        <dbReference type="EMBL" id="BCJ45094.1"/>
    </source>
</evidence>
<keyword evidence="2" id="KW-1133">Transmembrane helix</keyword>
<dbReference type="RefSeq" id="WP_189334706.1">
    <property type="nucleotide sequence ID" value="NZ_AP023356.1"/>
</dbReference>
<name>A0ABM7M0K7_9ACTN</name>
<keyword evidence="2" id="KW-0472">Membrane</keyword>
<dbReference type="EMBL" id="AP023356">
    <property type="protein sequence ID" value="BCJ45094.1"/>
    <property type="molecule type" value="Genomic_DNA"/>
</dbReference>
<evidence type="ECO:0000256" key="2">
    <source>
        <dbReference type="SAM" id="Phobius"/>
    </source>
</evidence>
<accession>A0ABM7M0K7</accession>
<reference evidence="3 4" key="1">
    <citation type="submission" date="2020-08" db="EMBL/GenBank/DDBJ databases">
        <title>Whole genome shotgun sequence of Actinoplanes ianthinogenes NBRC 13996.</title>
        <authorList>
            <person name="Komaki H."/>
            <person name="Tamura T."/>
        </authorList>
    </citation>
    <scope>NUCLEOTIDE SEQUENCE [LARGE SCALE GENOMIC DNA]</scope>
    <source>
        <strain evidence="3 4">NBRC 13996</strain>
    </source>
</reference>
<feature type="transmembrane region" description="Helical" evidence="2">
    <location>
        <begin position="164"/>
        <end position="188"/>
    </location>
</feature>